<name>A0A9W8GR65_9FUNG</name>
<evidence type="ECO:0000313" key="2">
    <source>
        <dbReference type="Proteomes" id="UP001140011"/>
    </source>
</evidence>
<protein>
    <recommendedName>
        <fullName evidence="3">F-box domain-containing protein</fullName>
    </recommendedName>
</protein>
<proteinExistence type="predicted"/>
<comment type="caution">
    <text evidence="1">The sequence shown here is derived from an EMBL/GenBank/DDBJ whole genome shotgun (WGS) entry which is preliminary data.</text>
</comment>
<feature type="non-terminal residue" evidence="1">
    <location>
        <position position="1"/>
    </location>
</feature>
<accession>A0A9W8GR65</accession>
<evidence type="ECO:0008006" key="3">
    <source>
        <dbReference type="Google" id="ProtNLM"/>
    </source>
</evidence>
<dbReference type="AlphaFoldDB" id="A0A9W8GR65"/>
<sequence>MSTLSVFEILPPHVVRKIVDHVSGYSRLSYNGVNKGSDKYHRLQMPLLWVCQNFRAVVLSNFAHTCTIGIRQYARYIRPMWFSPPQAIDQPDNSTLHLAKELIIELDMWSVCTDEGLEYLLRVAFKDGAFPLVRSVKFLFDEFQEGEDLSAIPPNAPANAAAFVERILRMAPRASEIEMVTGVLSDDSYDDLQRHLSDLLAQLFQLATRVRHFSEGSDIIINRQMGLVRNLVHLSYEVDVDGVNFVQLARQCAPTLQSLAMESTQNVDIIGLIRDNNGDYMEYPQLLMLEHSLWMDSEPLQLPVFSGATPFPRLKRLFFKTHYPFGDDTPFRGNAGTLETLSFTLDHPTLATLDRHRVFTPTSHPMLRHVDTCILDNDEPEHITTMTDLLSFALRIGPLAPMRKIDDLESDIPEWIDMLPLFGMFDSIQVLELPNTHLTLWDGIALVKSLPLLSDLHTSTPCLGEMPAGIDLARLPAHVVTNHALMGIDSHQPPTFVITRLGPRGRRFRFWHIVEMRHKELVEAVHCVLLMALLCPNFDYAAPPSDIHQMFMDKLVEIVYTDGYQQYATRLQRLLFTS</sequence>
<dbReference type="Proteomes" id="UP001140011">
    <property type="component" value="Unassembled WGS sequence"/>
</dbReference>
<dbReference type="OrthoDB" id="5543779at2759"/>
<organism evidence="1 2">
    <name type="scientific">Coemansia pectinata</name>
    <dbReference type="NCBI Taxonomy" id="1052879"/>
    <lineage>
        <taxon>Eukaryota</taxon>
        <taxon>Fungi</taxon>
        <taxon>Fungi incertae sedis</taxon>
        <taxon>Zoopagomycota</taxon>
        <taxon>Kickxellomycotina</taxon>
        <taxon>Kickxellomycetes</taxon>
        <taxon>Kickxellales</taxon>
        <taxon>Kickxellaceae</taxon>
        <taxon>Coemansia</taxon>
    </lineage>
</organism>
<reference evidence="1" key="1">
    <citation type="submission" date="2022-07" db="EMBL/GenBank/DDBJ databases">
        <title>Phylogenomic reconstructions and comparative analyses of Kickxellomycotina fungi.</title>
        <authorList>
            <person name="Reynolds N.K."/>
            <person name="Stajich J.E."/>
            <person name="Barry K."/>
            <person name="Grigoriev I.V."/>
            <person name="Crous P."/>
            <person name="Smith M.E."/>
        </authorList>
    </citation>
    <scope>NUCLEOTIDE SEQUENCE</scope>
    <source>
        <strain evidence="1">BCRC 34297</strain>
    </source>
</reference>
<evidence type="ECO:0000313" key="1">
    <source>
        <dbReference type="EMBL" id="KAJ2749995.1"/>
    </source>
</evidence>
<dbReference type="EMBL" id="JANBUH010000652">
    <property type="protein sequence ID" value="KAJ2749995.1"/>
    <property type="molecule type" value="Genomic_DNA"/>
</dbReference>
<keyword evidence="2" id="KW-1185">Reference proteome</keyword>
<gene>
    <name evidence="1" type="ORF">GGI19_005355</name>
</gene>